<accession>A0AAG5CW75</accession>
<proteinExistence type="predicted"/>
<reference evidence="2" key="1">
    <citation type="submission" date="2024-04" db="UniProtKB">
        <authorList>
            <consortium name="EnsemblMetazoa"/>
        </authorList>
    </citation>
    <scope>IDENTIFICATION</scope>
    <source>
        <strain evidence="2">EBRO</strain>
    </source>
</reference>
<evidence type="ECO:0000256" key="1">
    <source>
        <dbReference type="SAM" id="Phobius"/>
    </source>
</evidence>
<keyword evidence="3" id="KW-1185">Reference proteome</keyword>
<keyword evidence="1" id="KW-0472">Membrane</keyword>
<organism evidence="2 3">
    <name type="scientific">Anopheles atroparvus</name>
    <name type="common">European mosquito</name>
    <dbReference type="NCBI Taxonomy" id="41427"/>
    <lineage>
        <taxon>Eukaryota</taxon>
        <taxon>Metazoa</taxon>
        <taxon>Ecdysozoa</taxon>
        <taxon>Arthropoda</taxon>
        <taxon>Hexapoda</taxon>
        <taxon>Insecta</taxon>
        <taxon>Pterygota</taxon>
        <taxon>Neoptera</taxon>
        <taxon>Endopterygota</taxon>
        <taxon>Diptera</taxon>
        <taxon>Nematocera</taxon>
        <taxon>Culicoidea</taxon>
        <taxon>Culicidae</taxon>
        <taxon>Anophelinae</taxon>
        <taxon>Anopheles</taxon>
    </lineage>
</organism>
<dbReference type="AlphaFoldDB" id="A0AAG5CW75"/>
<sequence>MYLEISCKIGVLGRNSPMPNRPMRMSSVLRNLVITSSRGLFMCSMYATGASACIWITFALYSGLVEAITKNPVVPCEWPT</sequence>
<name>A0AAG5CW75_ANOAO</name>
<keyword evidence="1" id="KW-0812">Transmembrane</keyword>
<evidence type="ECO:0000313" key="2">
    <source>
        <dbReference type="EnsemblMetazoa" id="ENSAATROPP002793"/>
    </source>
</evidence>
<dbReference type="Proteomes" id="UP000075880">
    <property type="component" value="Unassembled WGS sequence"/>
</dbReference>
<keyword evidence="1" id="KW-1133">Transmembrane helix</keyword>
<protein>
    <submittedName>
        <fullName evidence="2">Uncharacterized protein</fullName>
    </submittedName>
</protein>
<evidence type="ECO:0000313" key="3">
    <source>
        <dbReference type="Proteomes" id="UP000075880"/>
    </source>
</evidence>
<feature type="transmembrane region" description="Helical" evidence="1">
    <location>
        <begin position="39"/>
        <end position="61"/>
    </location>
</feature>
<dbReference type="EnsemblMetazoa" id="ENSAATROPT002909">
    <property type="protein sequence ID" value="ENSAATROPP002793"/>
    <property type="gene ID" value="ENSAATROPG002301"/>
</dbReference>